<name>A0AAV4M2F2_BABCB</name>
<accession>A0AAV4M2F2</accession>
<proteinExistence type="predicted"/>
<dbReference type="RefSeq" id="XP_067718330.1">
    <property type="nucleotide sequence ID" value="XM_067862229.1"/>
</dbReference>
<feature type="region of interest" description="Disordered" evidence="2">
    <location>
        <begin position="343"/>
        <end position="374"/>
    </location>
</feature>
<feature type="coiled-coil region" evidence="1">
    <location>
        <begin position="710"/>
        <end position="744"/>
    </location>
</feature>
<keyword evidence="1" id="KW-0175">Coiled coil</keyword>
<dbReference type="PANTHER" id="PTHR23159">
    <property type="entry name" value="CENTROSOMAL PROTEIN 2"/>
    <property type="match status" value="1"/>
</dbReference>
<protein>
    <submittedName>
        <fullName evidence="3">Kelch repeat-containing 1, putative</fullName>
    </submittedName>
</protein>
<feature type="region of interest" description="Disordered" evidence="2">
    <location>
        <begin position="292"/>
        <end position="331"/>
    </location>
</feature>
<dbReference type="Proteomes" id="UP001497744">
    <property type="component" value="Unassembled WGS sequence"/>
</dbReference>
<feature type="compositionally biased region" description="Low complexity" evidence="2">
    <location>
        <begin position="307"/>
        <end position="331"/>
    </location>
</feature>
<evidence type="ECO:0000256" key="2">
    <source>
        <dbReference type="SAM" id="MobiDB-lite"/>
    </source>
</evidence>
<dbReference type="AlphaFoldDB" id="A0AAV4M2F2"/>
<evidence type="ECO:0000313" key="3">
    <source>
        <dbReference type="EMBL" id="GIX66261.1"/>
    </source>
</evidence>
<dbReference type="GeneID" id="94197742"/>
<evidence type="ECO:0000256" key="1">
    <source>
        <dbReference type="SAM" id="Coils"/>
    </source>
</evidence>
<keyword evidence="4" id="KW-1185">Reference proteome</keyword>
<evidence type="ECO:0000313" key="4">
    <source>
        <dbReference type="Proteomes" id="UP001497744"/>
    </source>
</evidence>
<dbReference type="EMBL" id="BPLF01000006">
    <property type="protein sequence ID" value="GIX66261.1"/>
    <property type="molecule type" value="Genomic_DNA"/>
</dbReference>
<feature type="coiled-coil region" evidence="1">
    <location>
        <begin position="7"/>
        <end position="62"/>
    </location>
</feature>
<feature type="coiled-coil region" evidence="1">
    <location>
        <begin position="108"/>
        <end position="202"/>
    </location>
</feature>
<gene>
    <name evidence="3" type="ORF">BcabD6B2_56970</name>
</gene>
<comment type="caution">
    <text evidence="3">The sequence shown here is derived from an EMBL/GenBank/DDBJ whole genome shotgun (WGS) entry which is preliminary data.</text>
</comment>
<organism evidence="3 4">
    <name type="scientific">Babesia caballi</name>
    <dbReference type="NCBI Taxonomy" id="5871"/>
    <lineage>
        <taxon>Eukaryota</taxon>
        <taxon>Sar</taxon>
        <taxon>Alveolata</taxon>
        <taxon>Apicomplexa</taxon>
        <taxon>Aconoidasida</taxon>
        <taxon>Piroplasmida</taxon>
        <taxon>Babesiidae</taxon>
        <taxon>Babesia</taxon>
    </lineage>
</organism>
<reference evidence="3 4" key="1">
    <citation type="submission" date="2021-06" db="EMBL/GenBank/DDBJ databases">
        <title>Genome sequence of Babesia caballi.</title>
        <authorList>
            <person name="Yamagishi J."/>
            <person name="Kidaka T."/>
            <person name="Ochi A."/>
        </authorList>
    </citation>
    <scope>NUCLEOTIDE SEQUENCE [LARGE SCALE GENOMIC DNA]</scope>
    <source>
        <strain evidence="3">USDA-D6B2</strain>
    </source>
</reference>
<sequence length="898" mass="99399">MPPEDKYKELKKKYITLKDAAKQVHEDFERIKAELAAKSEACAALEEQHRNLQKAYDELTDEVSHIRSLKPSKPSTSTWGNALALIKKGANPASTSDSDDAALLYSEVVSLKTQLEAASNEKEELLKQLQALRNENDNQSFEYNAAVTALKERILALEGILRDLQDSLAASEAKASRSASEIIELNSAIESRNGKLEKLEEALDSERRWQMRYVTLLENKLRTKVIYDLRRLPLVNTFNLYHHQPTHSWSAFRHSADGLHGSLISSLESLFAAWHSALRFLSGSQVLTESVLQNSPPTRPAVSRESNAPAATPLPTPTLTNTRKPYDTTNNGVTTATVVESHNTGAAPSAPDPSEPVGAQPPVTRDGSPLPPLPDGDPNLHVWAAMESYRQMAEATLADLVSAVQELAEGTQSQMAVFLRITRLVRTVSRHQRLYLCLEEYLSPYEDTSVPVRGLRRLRHGTRVFIRCLRDMCQVFSSAFTIYSCALSRLDELAASEFSELAELLSNEVGTPSTDVGRTAGNDHPIDAKNDQILQGFDSGTAVEPSSAKYGARVRALTDELKSARSIRSLSRRLFATLKDLMGVVSVFKSVVSHRLCYPKLAEGFFFPLTGGSPEMVDLGTAIADLEMHMSHITEDSVSLFLGAMLQSRRDAQCCPSPGVLQPSPSALAATAASSVARRTSQSIECYNAQLERAHSRIRLSTIDVSLRLAEEERREMRSWNERLRSMNEELMTARARCAHLEAQLSAGQTGDLQDDRLVSEVERLLSRYRFHDRQSSGGAVSYAEHSAVLGELYALREDSGRKVKKLGVYVRHLVKSVELLEDSNRQLRQALCLHAEQYAESKAAAESVHLNYNEQIALMSEHISELNNAIVQAEYRVSEFSGARITCPACRTTTPLG</sequence>
<dbReference type="PANTHER" id="PTHR23159:SF31">
    <property type="entry name" value="CENTROSOME-ASSOCIATED PROTEIN CEP250 ISOFORM X1"/>
    <property type="match status" value="1"/>
</dbReference>